<comment type="caution">
    <text evidence="3">The sequence shown here is derived from an EMBL/GenBank/DDBJ whole genome shotgun (WGS) entry which is preliminary data.</text>
</comment>
<protein>
    <submittedName>
        <fullName evidence="3">Uncharacterized protein</fullName>
    </submittedName>
</protein>
<keyword evidence="2" id="KW-0472">Membrane</keyword>
<keyword evidence="2" id="KW-1133">Transmembrane helix</keyword>
<organism evidence="3 4">
    <name type="scientific">Bionectria ochroleuca</name>
    <name type="common">Gliocladium roseum</name>
    <dbReference type="NCBI Taxonomy" id="29856"/>
    <lineage>
        <taxon>Eukaryota</taxon>
        <taxon>Fungi</taxon>
        <taxon>Dikarya</taxon>
        <taxon>Ascomycota</taxon>
        <taxon>Pezizomycotina</taxon>
        <taxon>Sordariomycetes</taxon>
        <taxon>Hypocreomycetidae</taxon>
        <taxon>Hypocreales</taxon>
        <taxon>Bionectriaceae</taxon>
        <taxon>Clonostachys</taxon>
    </lineage>
</organism>
<dbReference type="Proteomes" id="UP000616885">
    <property type="component" value="Unassembled WGS sequence"/>
</dbReference>
<evidence type="ECO:0000256" key="2">
    <source>
        <dbReference type="SAM" id="Phobius"/>
    </source>
</evidence>
<reference evidence="3" key="1">
    <citation type="submission" date="2020-10" db="EMBL/GenBank/DDBJ databases">
        <title>High-Quality Genome Resource of Clonostachys rosea strain S41 by Oxford Nanopore Long-Read Sequencing.</title>
        <authorList>
            <person name="Wang H."/>
        </authorList>
    </citation>
    <scope>NUCLEOTIDE SEQUENCE</scope>
    <source>
        <strain evidence="3">S41</strain>
    </source>
</reference>
<evidence type="ECO:0000313" key="3">
    <source>
        <dbReference type="EMBL" id="KAF9749848.1"/>
    </source>
</evidence>
<sequence>MAIVRRKPTVRPCDINPERRQRLRSDSDDEGPPNRATRALEAMEDIGRYSVYYVRRGVNAGLDFILGNLKWILIALLFSYLADLLLKSRGGPTARLRNKYPCGIGGAFRTQCAAIARVSRELGSLGFGLRMEADGRCHVVVSKQQGNNFVNDWRQGRIASI</sequence>
<accession>A0A8H7N675</accession>
<dbReference type="AlphaFoldDB" id="A0A8H7N675"/>
<feature type="transmembrane region" description="Helical" evidence="2">
    <location>
        <begin position="69"/>
        <end position="86"/>
    </location>
</feature>
<proteinExistence type="predicted"/>
<feature type="compositionally biased region" description="Basic and acidic residues" evidence="1">
    <location>
        <begin position="16"/>
        <end position="26"/>
    </location>
</feature>
<keyword evidence="2" id="KW-0812">Transmembrane</keyword>
<gene>
    <name evidence="3" type="ORF">IM811_015875</name>
</gene>
<feature type="region of interest" description="Disordered" evidence="1">
    <location>
        <begin position="14"/>
        <end position="35"/>
    </location>
</feature>
<evidence type="ECO:0000313" key="4">
    <source>
        <dbReference type="Proteomes" id="UP000616885"/>
    </source>
</evidence>
<dbReference type="EMBL" id="JADCTT010000007">
    <property type="protein sequence ID" value="KAF9749848.1"/>
    <property type="molecule type" value="Genomic_DNA"/>
</dbReference>
<evidence type="ECO:0000256" key="1">
    <source>
        <dbReference type="SAM" id="MobiDB-lite"/>
    </source>
</evidence>
<name>A0A8H7N675_BIOOC</name>